<name>A0ABW4IXG8_9ACTN</name>
<organism evidence="2 3">
    <name type="scientific">Streptomyces caeni</name>
    <dbReference type="NCBI Taxonomy" id="2307231"/>
    <lineage>
        <taxon>Bacteria</taxon>
        <taxon>Bacillati</taxon>
        <taxon>Actinomycetota</taxon>
        <taxon>Actinomycetes</taxon>
        <taxon>Kitasatosporales</taxon>
        <taxon>Streptomycetaceae</taxon>
        <taxon>Streptomyces</taxon>
    </lineage>
</organism>
<evidence type="ECO:0000313" key="2">
    <source>
        <dbReference type="EMBL" id="MFD1661407.1"/>
    </source>
</evidence>
<feature type="compositionally biased region" description="Polar residues" evidence="1">
    <location>
        <begin position="172"/>
        <end position="183"/>
    </location>
</feature>
<dbReference type="Proteomes" id="UP001597261">
    <property type="component" value="Unassembled WGS sequence"/>
</dbReference>
<feature type="compositionally biased region" description="Basic and acidic residues" evidence="1">
    <location>
        <begin position="154"/>
        <end position="169"/>
    </location>
</feature>
<protein>
    <submittedName>
        <fullName evidence="2">DUF6767 domain-containing protein</fullName>
    </submittedName>
</protein>
<dbReference type="Pfam" id="PF20555">
    <property type="entry name" value="DUF6767"/>
    <property type="match status" value="1"/>
</dbReference>
<comment type="caution">
    <text evidence="2">The sequence shown here is derived from an EMBL/GenBank/DDBJ whole genome shotgun (WGS) entry which is preliminary data.</text>
</comment>
<gene>
    <name evidence="2" type="ORF">ACFSL4_25185</name>
</gene>
<dbReference type="RefSeq" id="WP_381087214.1">
    <property type="nucleotide sequence ID" value="NZ_JBHUDX010000074.1"/>
</dbReference>
<sequence>MCLPAGRLGPASPALRTQRRGGAFMSVLRSPQDSTVRWHVPLETRELCAPSAHLALGRPHEVGPTVLRGRDGRRQPAVARVGDVESGPPEAYGDARPEGSVIKVSAAHRRPDARCPLRPGQPCTLCQLDVTGPQDCPLVYLVMHDPDLREELHKTALRAAADRADRPDDSPVSESSRSGWQSS</sequence>
<evidence type="ECO:0000256" key="1">
    <source>
        <dbReference type="SAM" id="MobiDB-lite"/>
    </source>
</evidence>
<evidence type="ECO:0000313" key="3">
    <source>
        <dbReference type="Proteomes" id="UP001597261"/>
    </source>
</evidence>
<proteinExistence type="predicted"/>
<dbReference type="InterPro" id="IPR046658">
    <property type="entry name" value="DUF6767"/>
</dbReference>
<dbReference type="EMBL" id="JBHUDX010000074">
    <property type="protein sequence ID" value="MFD1661407.1"/>
    <property type="molecule type" value="Genomic_DNA"/>
</dbReference>
<feature type="region of interest" description="Disordered" evidence="1">
    <location>
        <begin position="154"/>
        <end position="183"/>
    </location>
</feature>
<accession>A0ABW4IXG8</accession>
<keyword evidence="3" id="KW-1185">Reference proteome</keyword>
<reference evidence="3" key="1">
    <citation type="journal article" date="2019" name="Int. J. Syst. Evol. Microbiol.">
        <title>The Global Catalogue of Microorganisms (GCM) 10K type strain sequencing project: providing services to taxonomists for standard genome sequencing and annotation.</title>
        <authorList>
            <consortium name="The Broad Institute Genomics Platform"/>
            <consortium name="The Broad Institute Genome Sequencing Center for Infectious Disease"/>
            <person name="Wu L."/>
            <person name="Ma J."/>
        </authorList>
    </citation>
    <scope>NUCLEOTIDE SEQUENCE [LARGE SCALE GENOMIC DNA]</scope>
    <source>
        <strain evidence="3">CGMCC 1.12470</strain>
    </source>
</reference>